<evidence type="ECO:0000313" key="8">
    <source>
        <dbReference type="Proteomes" id="UP000324705"/>
    </source>
</evidence>
<evidence type="ECO:0000256" key="3">
    <source>
        <dbReference type="ARBA" id="ARBA00023125"/>
    </source>
</evidence>
<evidence type="ECO:0000256" key="2">
    <source>
        <dbReference type="ARBA" id="ARBA00023015"/>
    </source>
</evidence>
<evidence type="ECO:0000313" key="7">
    <source>
        <dbReference type="EMBL" id="VAH86878.1"/>
    </source>
</evidence>
<dbReference type="GO" id="GO:0003677">
    <property type="term" value="F:DNA binding"/>
    <property type="evidence" value="ECO:0007669"/>
    <property type="project" value="UniProtKB-KW"/>
</dbReference>
<dbReference type="CDD" id="cd10017">
    <property type="entry name" value="B3_DNA"/>
    <property type="match status" value="1"/>
</dbReference>
<dbReference type="EMBL" id="LT934117">
    <property type="protein sequence ID" value="VAH86878.1"/>
    <property type="molecule type" value="Genomic_DNA"/>
</dbReference>
<dbReference type="PANTHER" id="PTHR31391">
    <property type="entry name" value="B3 DOMAIN-CONTAINING PROTEIN OS11G0197600-RELATED"/>
    <property type="match status" value="1"/>
</dbReference>
<keyword evidence="4" id="KW-0804">Transcription</keyword>
<dbReference type="OMA" id="IASAACC"/>
<evidence type="ECO:0000259" key="6">
    <source>
        <dbReference type="PROSITE" id="PS50863"/>
    </source>
</evidence>
<evidence type="ECO:0000256" key="1">
    <source>
        <dbReference type="ARBA" id="ARBA00004123"/>
    </source>
</evidence>
<organism evidence="7 8">
    <name type="scientific">Triticum turgidum subsp. durum</name>
    <name type="common">Durum wheat</name>
    <name type="synonym">Triticum durum</name>
    <dbReference type="NCBI Taxonomy" id="4567"/>
    <lineage>
        <taxon>Eukaryota</taxon>
        <taxon>Viridiplantae</taxon>
        <taxon>Streptophyta</taxon>
        <taxon>Embryophyta</taxon>
        <taxon>Tracheophyta</taxon>
        <taxon>Spermatophyta</taxon>
        <taxon>Magnoliopsida</taxon>
        <taxon>Liliopsida</taxon>
        <taxon>Poales</taxon>
        <taxon>Poaceae</taxon>
        <taxon>BOP clade</taxon>
        <taxon>Pooideae</taxon>
        <taxon>Triticodae</taxon>
        <taxon>Triticeae</taxon>
        <taxon>Triticinae</taxon>
        <taxon>Triticum</taxon>
    </lineage>
</organism>
<dbReference type="Gramene" id="TRITD4Av1G000630.1">
    <property type="protein sequence ID" value="TRITD4Av1G000630.1"/>
    <property type="gene ID" value="TRITD4Av1G000630"/>
</dbReference>
<dbReference type="SUPFAM" id="SSF101936">
    <property type="entry name" value="DNA-binding pseudobarrel domain"/>
    <property type="match status" value="1"/>
</dbReference>
<dbReference type="PROSITE" id="PS50863">
    <property type="entry name" value="B3"/>
    <property type="match status" value="1"/>
</dbReference>
<dbReference type="InterPro" id="IPR003340">
    <property type="entry name" value="B3_DNA-bd"/>
</dbReference>
<dbReference type="Proteomes" id="UP000324705">
    <property type="component" value="Chromosome 4A"/>
</dbReference>
<evidence type="ECO:0000256" key="4">
    <source>
        <dbReference type="ARBA" id="ARBA00023163"/>
    </source>
</evidence>
<reference evidence="7 8" key="1">
    <citation type="submission" date="2017-09" db="EMBL/GenBank/DDBJ databases">
        <authorList>
            <consortium name="International Durum Wheat Genome Sequencing Consortium (IDWGSC)"/>
            <person name="Milanesi L."/>
        </authorList>
    </citation>
    <scope>NUCLEOTIDE SEQUENCE [LARGE SCALE GENOMIC DNA]</scope>
    <source>
        <strain evidence="8">cv. Svevo</strain>
    </source>
</reference>
<accession>A0A9R0S225</accession>
<dbReference type="InterPro" id="IPR015300">
    <property type="entry name" value="DNA-bd_pseudobarrel_sf"/>
</dbReference>
<dbReference type="AlphaFoldDB" id="A0A9R0S225"/>
<dbReference type="InterPro" id="IPR044837">
    <property type="entry name" value="REM16-like"/>
</dbReference>
<name>A0A9R0S225_TRITD</name>
<keyword evidence="3" id="KW-0238">DNA-binding</keyword>
<gene>
    <name evidence="7" type="ORF">TRITD_4Av1G000630</name>
</gene>
<comment type="subcellular location">
    <subcellularLocation>
        <location evidence="1">Nucleus</location>
    </subcellularLocation>
</comment>
<protein>
    <recommendedName>
        <fullName evidence="6">TF-B3 domain-containing protein</fullName>
    </recommendedName>
</protein>
<dbReference type="GO" id="GO:0005634">
    <property type="term" value="C:nucleus"/>
    <property type="evidence" value="ECO:0007669"/>
    <property type="project" value="UniProtKB-SubCell"/>
</dbReference>
<evidence type="ECO:0000256" key="5">
    <source>
        <dbReference type="ARBA" id="ARBA00023242"/>
    </source>
</evidence>
<keyword evidence="8" id="KW-1185">Reference proteome</keyword>
<dbReference type="Pfam" id="PF02362">
    <property type="entry name" value="B3"/>
    <property type="match status" value="1"/>
</dbReference>
<sequence length="285" mass="31842">MAIEKKGMSAYEAERERTVEENKRKMEALNLRHLSAAVATYAPKTPSPMKHKRRRVIEAATPVPSPPRRSRRLAHLREVKYADACAELFVLPSAAHTVIASAACCRTGDDFTSLFLSVELSLSIYYEAVGEDSERVGRWSPRRRSGSIYLAGGGGGPISMKARMEAASKAEELESQLDPQFPSFMKRMLHSHVVRGFWLGLPSHFCDTYLPKNDCTITLVDEKDEEFESKYLAYKKGLSGGWAGFALDHVIRDGDSTVFQLIKPTTFKVHIIRAAVGDDDNEEME</sequence>
<keyword evidence="5" id="KW-0539">Nucleus</keyword>
<feature type="domain" description="TF-B3" evidence="6">
    <location>
        <begin position="184"/>
        <end position="275"/>
    </location>
</feature>
<keyword evidence="2" id="KW-0805">Transcription regulation</keyword>
<dbReference type="SMART" id="SM01019">
    <property type="entry name" value="B3"/>
    <property type="match status" value="1"/>
</dbReference>
<dbReference type="PANTHER" id="PTHR31391:SF4">
    <property type="entry name" value="B3 DOMAIN-CONTAINING PROTEIN OS03G0184500"/>
    <property type="match status" value="1"/>
</dbReference>
<proteinExistence type="predicted"/>
<dbReference type="Gene3D" id="2.40.330.10">
    <property type="entry name" value="DNA-binding pseudobarrel domain"/>
    <property type="match status" value="1"/>
</dbReference>